<evidence type="ECO:0000256" key="1">
    <source>
        <dbReference type="ARBA" id="ARBA00001554"/>
    </source>
</evidence>
<evidence type="ECO:0000256" key="4">
    <source>
        <dbReference type="HAMAP-Rule" id="MF_00434"/>
    </source>
</evidence>
<keyword evidence="3 4" id="KW-0456">Lyase</keyword>
<dbReference type="HAMAP" id="MF_00434">
    <property type="entry name" value="Pterin_4_alpha"/>
    <property type="match status" value="1"/>
</dbReference>
<evidence type="ECO:0000313" key="5">
    <source>
        <dbReference type="EMBL" id="EAR15230.1"/>
    </source>
</evidence>
<dbReference type="EC" id="4.2.1.96" evidence="4"/>
<dbReference type="GO" id="GO:0008124">
    <property type="term" value="F:4-alpha-hydroxytetrahydrobiopterin dehydratase activity"/>
    <property type="evidence" value="ECO:0007669"/>
    <property type="project" value="UniProtKB-UniRule"/>
</dbReference>
<dbReference type="STRING" id="313596.RB2501_12919"/>
<dbReference type="HOGENOM" id="CLU_081974_3_2_10"/>
<dbReference type="KEGG" id="rbi:RB2501_12919"/>
<protein>
    <recommendedName>
        <fullName evidence="4">Putative pterin-4-alpha-carbinolamine dehydratase</fullName>
        <shortName evidence="4">PHS</shortName>
        <ecNumber evidence="4">4.2.1.96</ecNumber>
    </recommendedName>
    <alternativeName>
        <fullName evidence="4">4-alpha-hydroxy-tetrahydropterin dehydratase</fullName>
    </alternativeName>
    <alternativeName>
        <fullName evidence="4">Pterin carbinolamine dehydratase</fullName>
        <shortName evidence="4">PCD</shortName>
    </alternativeName>
</protein>
<reference evidence="5 6" key="1">
    <citation type="journal article" date="2009" name="J. Bacteriol.">
        <title>Complete genome sequence of Robiginitalea biformata HTCC2501.</title>
        <authorList>
            <person name="Oh H.M."/>
            <person name="Giovannoni S.J."/>
            <person name="Lee K."/>
            <person name="Ferriera S."/>
            <person name="Johnson J."/>
            <person name="Cho J.C."/>
        </authorList>
    </citation>
    <scope>NUCLEOTIDE SEQUENCE [LARGE SCALE GENOMIC DNA]</scope>
    <source>
        <strain evidence="6">ATCC BAA-864 / HTCC2501 / KCTC 12146</strain>
    </source>
</reference>
<comment type="catalytic activity">
    <reaction evidence="1 4">
        <text>(4aS,6R)-4a-hydroxy-L-erythro-5,6,7,8-tetrahydrobiopterin = (6R)-L-erythro-6,7-dihydrobiopterin + H2O</text>
        <dbReference type="Rhea" id="RHEA:11920"/>
        <dbReference type="ChEBI" id="CHEBI:15377"/>
        <dbReference type="ChEBI" id="CHEBI:15642"/>
        <dbReference type="ChEBI" id="CHEBI:43120"/>
        <dbReference type="EC" id="4.2.1.96"/>
    </reaction>
</comment>
<dbReference type="Gene3D" id="3.30.1360.20">
    <property type="entry name" value="Transcriptional coactivator/pterin dehydratase"/>
    <property type="match status" value="1"/>
</dbReference>
<dbReference type="eggNOG" id="COG2154">
    <property type="taxonomic scope" value="Bacteria"/>
</dbReference>
<accession>A4CK31</accession>
<dbReference type="InterPro" id="IPR001533">
    <property type="entry name" value="Pterin_deHydtase"/>
</dbReference>
<dbReference type="InterPro" id="IPR036428">
    <property type="entry name" value="PCD_sf"/>
</dbReference>
<dbReference type="PANTHER" id="PTHR12599:SF0">
    <property type="entry name" value="PTERIN-4-ALPHA-CARBINOLAMINE DEHYDRATASE"/>
    <property type="match status" value="1"/>
</dbReference>
<dbReference type="GO" id="GO:0006729">
    <property type="term" value="P:tetrahydrobiopterin biosynthetic process"/>
    <property type="evidence" value="ECO:0007669"/>
    <property type="project" value="InterPro"/>
</dbReference>
<dbReference type="NCBIfam" id="NF002017">
    <property type="entry name" value="PRK00823.1-2"/>
    <property type="match status" value="1"/>
</dbReference>
<comment type="similarity">
    <text evidence="2 4">Belongs to the pterin-4-alpha-carbinolamine dehydratase family.</text>
</comment>
<keyword evidence="6" id="KW-1185">Reference proteome</keyword>
<evidence type="ECO:0000313" key="6">
    <source>
        <dbReference type="Proteomes" id="UP000009049"/>
    </source>
</evidence>
<evidence type="ECO:0000256" key="3">
    <source>
        <dbReference type="ARBA" id="ARBA00023239"/>
    </source>
</evidence>
<dbReference type="EMBL" id="CP001712">
    <property type="protein sequence ID" value="EAR15230.1"/>
    <property type="molecule type" value="Genomic_DNA"/>
</dbReference>
<evidence type="ECO:0000256" key="2">
    <source>
        <dbReference type="ARBA" id="ARBA00006472"/>
    </source>
</evidence>
<dbReference type="CDD" id="cd00914">
    <property type="entry name" value="PCD_DCoH_subfamily_b"/>
    <property type="match status" value="1"/>
</dbReference>
<dbReference type="NCBIfam" id="NF002018">
    <property type="entry name" value="PRK00823.1-3"/>
    <property type="match status" value="1"/>
</dbReference>
<dbReference type="Proteomes" id="UP000009049">
    <property type="component" value="Chromosome"/>
</dbReference>
<gene>
    <name evidence="5" type="ordered locus">RB2501_12919</name>
</gene>
<sequence length="101" mass="11821">MKIETMSKLSEETIAEKLKSLEGWEYTDNCLATTFEFKNFKEAFTLMTRIAFECEEMQHHPDWTNVYNQLEIRLNTHDAGGVTEKDFQLAEIIENLVSEQP</sequence>
<dbReference type="SUPFAM" id="SSF55248">
    <property type="entry name" value="PCD-like"/>
    <property type="match status" value="1"/>
</dbReference>
<proteinExistence type="inferred from homology"/>
<dbReference type="AlphaFoldDB" id="A4CK31"/>
<dbReference type="PANTHER" id="PTHR12599">
    <property type="entry name" value="PTERIN-4-ALPHA-CARBINOLAMINE DEHYDRATASE"/>
    <property type="match status" value="1"/>
</dbReference>
<name>A4CK31_ROBBH</name>
<organism evidence="5 6">
    <name type="scientific">Robiginitalea biformata (strain ATCC BAA-864 / DSM 15991 / KCTC 12146 / HTCC2501)</name>
    <dbReference type="NCBI Taxonomy" id="313596"/>
    <lineage>
        <taxon>Bacteria</taxon>
        <taxon>Pseudomonadati</taxon>
        <taxon>Bacteroidota</taxon>
        <taxon>Flavobacteriia</taxon>
        <taxon>Flavobacteriales</taxon>
        <taxon>Flavobacteriaceae</taxon>
        <taxon>Robiginitalea</taxon>
    </lineage>
</organism>
<dbReference type="Pfam" id="PF01329">
    <property type="entry name" value="Pterin_4a"/>
    <property type="match status" value="1"/>
</dbReference>